<dbReference type="EMBL" id="JAEMUH010000011">
    <property type="protein sequence ID" value="MBJ7551514.1"/>
    <property type="molecule type" value="Genomic_DNA"/>
</dbReference>
<reference evidence="2 3" key="1">
    <citation type="submission" date="2020-12" db="EMBL/GenBank/DDBJ databases">
        <title>Comparative genome analysis of fungal antagonists Marinomonas ostreistagni 398 and M. spartinae 468.</title>
        <authorList>
            <person name="Fields J.L."/>
            <person name="Mavrodi O.V."/>
            <person name="Biber P.D."/>
            <person name="Indest K.J."/>
            <person name="Mavrodi D.V."/>
        </authorList>
    </citation>
    <scope>NUCLEOTIDE SEQUENCE [LARGE SCALE GENOMIC DNA]</scope>
    <source>
        <strain evidence="2 3">USM7</strain>
    </source>
</reference>
<name>A0ABS0ZCW8_9GAMM</name>
<comment type="caution">
    <text evidence="2">The sequence shown here is derived from an EMBL/GenBank/DDBJ whole genome shotgun (WGS) entry which is preliminary data.</text>
</comment>
<dbReference type="InterPro" id="IPR037151">
    <property type="entry name" value="AlkB-like_sf"/>
</dbReference>
<dbReference type="PANTHER" id="PTHR31212">
    <property type="entry name" value="ALPHA-KETOGLUTARATE-DEPENDENT DIOXYGENASE ALKB HOMOLOG 3"/>
    <property type="match status" value="1"/>
</dbReference>
<gene>
    <name evidence="2" type="ORF">JHD44_12540</name>
</gene>
<organism evidence="2 3">
    <name type="scientific">Marinomonas ostreistagni</name>
    <dbReference type="NCBI Taxonomy" id="359209"/>
    <lineage>
        <taxon>Bacteria</taxon>
        <taxon>Pseudomonadati</taxon>
        <taxon>Pseudomonadota</taxon>
        <taxon>Gammaproteobacteria</taxon>
        <taxon>Oceanospirillales</taxon>
        <taxon>Oceanospirillaceae</taxon>
        <taxon>Marinomonas</taxon>
    </lineage>
</organism>
<dbReference type="PROSITE" id="PS51471">
    <property type="entry name" value="FE2OG_OXY"/>
    <property type="match status" value="1"/>
</dbReference>
<feature type="domain" description="Fe2OG dioxygenase" evidence="1">
    <location>
        <begin position="96"/>
        <end position="193"/>
    </location>
</feature>
<dbReference type="PANTHER" id="PTHR31212:SF4">
    <property type="entry name" value="ALPHA-KETOGLUTARATE-DEPENDENT DIOXYGENASE ALKB HOMOLOG 3"/>
    <property type="match status" value="1"/>
</dbReference>
<sequence length="206" mass="24267">MRERLACEIQHLERFVSAHESLAFQQWIYDNYDLTDFEEVHFATGQTYLIQPWKMMFVDTRLTDFNIFPKEHGRRAPLPPLLEKIRDRVNQHIGLQFDVCVCLFYPNGQEHMGFHYDPPAFGSTNIIPSISLGTTREFQLRRKSDHTELHRFQLNDGSLFVMGEGCQDEYEHAVPAMPECTQPRFNLTFRQFGRHNNASKRLFSKP</sequence>
<keyword evidence="3" id="KW-1185">Reference proteome</keyword>
<dbReference type="Gene3D" id="2.60.120.590">
    <property type="entry name" value="Alpha-ketoglutarate-dependent dioxygenase AlkB-like"/>
    <property type="match status" value="1"/>
</dbReference>
<dbReference type="InterPro" id="IPR005123">
    <property type="entry name" value="Oxoglu/Fe-dep_dioxygenase_dom"/>
</dbReference>
<proteinExistence type="predicted"/>
<dbReference type="Pfam" id="PF13532">
    <property type="entry name" value="2OG-FeII_Oxy_2"/>
    <property type="match status" value="1"/>
</dbReference>
<protein>
    <submittedName>
        <fullName evidence="2">Alpha-ketoglutarate-dependent dioxygenase AlkB</fullName>
    </submittedName>
</protein>
<evidence type="ECO:0000313" key="3">
    <source>
        <dbReference type="Proteomes" id="UP000598488"/>
    </source>
</evidence>
<dbReference type="InterPro" id="IPR032854">
    <property type="entry name" value="ALKBH3"/>
</dbReference>
<keyword evidence="2" id="KW-0560">Oxidoreductase</keyword>
<evidence type="ECO:0000313" key="2">
    <source>
        <dbReference type="EMBL" id="MBJ7551514.1"/>
    </source>
</evidence>
<dbReference type="GO" id="GO:0051213">
    <property type="term" value="F:dioxygenase activity"/>
    <property type="evidence" value="ECO:0007669"/>
    <property type="project" value="UniProtKB-KW"/>
</dbReference>
<accession>A0ABS0ZCW8</accession>
<dbReference type="Proteomes" id="UP000598488">
    <property type="component" value="Unassembled WGS sequence"/>
</dbReference>
<evidence type="ECO:0000259" key="1">
    <source>
        <dbReference type="PROSITE" id="PS51471"/>
    </source>
</evidence>
<dbReference type="RefSeq" id="WP_199463121.1">
    <property type="nucleotide sequence ID" value="NZ_JAEMUH010000011.1"/>
</dbReference>
<keyword evidence="2" id="KW-0223">Dioxygenase</keyword>
<dbReference type="InterPro" id="IPR027450">
    <property type="entry name" value="AlkB-like"/>
</dbReference>
<dbReference type="SUPFAM" id="SSF51197">
    <property type="entry name" value="Clavaminate synthase-like"/>
    <property type="match status" value="1"/>
</dbReference>